<keyword evidence="8 12" id="KW-0648">Protein biosynthesis</keyword>
<dbReference type="EMBL" id="FOZV01000002">
    <property type="protein sequence ID" value="SFS44812.1"/>
    <property type="molecule type" value="Genomic_DNA"/>
</dbReference>
<dbReference type="HAMAP" id="MF_00176">
    <property type="entry name" value="Ser_tRNA_synth_type1"/>
    <property type="match status" value="1"/>
</dbReference>
<sequence length="519" mass="57361">MHDIRAIRDNPDAFVAGWSSRGVEDARAIVDELLELDRELRAAQTAGQDGLAKRNAASKAIGAAMAKKDMAEAERLKAEVESLKSEIAAAEETEREVGGRLRDLLAAQKNLAADDVPDGADEDANVEVSRWGTPREGGPAKDHADLGEALGLLDFEAAARMSGARFAVLKGGLARLERAIGQFMLDVQTGEHGYLEVNPPYLVRDEAMFGTGQLPKFEEDLFKTEAFDWDRLQAETHASADLAFKEDEQRLNELVKDLQGSLDPDVFEHAWKAARAEMTQQAKDRHLPKIMQRVQSGEFSERYYLIPTAEVSLTNLVREQILLESELAEPIRYTALTPCFRAEAGSAGRDTRGLIRQHQFHKVELVSIARPEDSEAEHERMVGCAEAILRRLELPYRKVLLCKGDMGFSAKKTYDLEVWLPSQGTYREISSCSNCGDFQARRMNAKFKRDQGRPYGSGTYGSGTYGAKTEFVHTLNGSGLAVGRTLVAILENYQQDDGSIRVPAALIPYMGGVERIVAD</sequence>
<reference evidence="18" key="1">
    <citation type="submission" date="2016-10" db="EMBL/GenBank/DDBJ databases">
        <authorList>
            <person name="Varghese N."/>
            <person name="Submissions S."/>
        </authorList>
    </citation>
    <scope>NUCLEOTIDE SEQUENCE [LARGE SCALE GENOMIC DNA]</scope>
    <source>
        <strain evidence="18">CGMCC 1.10683</strain>
    </source>
</reference>
<evidence type="ECO:0000256" key="10">
    <source>
        <dbReference type="ARBA" id="ARBA00047929"/>
    </source>
</evidence>
<dbReference type="InterPro" id="IPR002317">
    <property type="entry name" value="Ser-tRNA-ligase_type_1"/>
</dbReference>
<feature type="binding site" evidence="12 13">
    <location>
        <position position="364"/>
    </location>
    <ligand>
        <name>L-serine</name>
        <dbReference type="ChEBI" id="CHEBI:33384"/>
    </ligand>
</feature>
<dbReference type="InterPro" id="IPR015866">
    <property type="entry name" value="Ser-tRNA-synth_1_N"/>
</dbReference>
<comment type="function">
    <text evidence="12">Catalyzes the attachment of serine to tRNA(Ser). Is also able to aminoacylate tRNA(Sec) with serine, to form the misacylated tRNA L-seryl-tRNA(Sec), which will be further converted into selenocysteinyl-tRNA(Sec).</text>
</comment>
<comment type="caution">
    <text evidence="12">Lacks conserved residue(s) required for the propagation of feature annotation.</text>
</comment>
<dbReference type="PRINTS" id="PR00981">
    <property type="entry name" value="TRNASYNTHSER"/>
</dbReference>
<comment type="pathway">
    <text evidence="2 12">Aminoacyl-tRNA biosynthesis; selenocysteinyl-tRNA(Sec) biosynthesis; L-seryl-tRNA(Sec) from L-serine and tRNA(Sec): step 1/1.</text>
</comment>
<feature type="binding site" evidence="12 14">
    <location>
        <begin position="428"/>
        <end position="431"/>
    </location>
    <ligand>
        <name>ATP</name>
        <dbReference type="ChEBI" id="CHEBI:30616"/>
    </ligand>
</feature>
<comment type="subcellular location">
    <subcellularLocation>
        <location evidence="1 12">Cytoplasm</location>
    </subcellularLocation>
</comment>
<dbReference type="Gene3D" id="3.30.930.10">
    <property type="entry name" value="Bira Bifunctional Protein, Domain 2"/>
    <property type="match status" value="1"/>
</dbReference>
<dbReference type="PROSITE" id="PS50862">
    <property type="entry name" value="AA_TRNA_LIGASE_II"/>
    <property type="match status" value="1"/>
</dbReference>
<dbReference type="SUPFAM" id="SSF55681">
    <property type="entry name" value="Class II aaRS and biotin synthetases"/>
    <property type="match status" value="1"/>
</dbReference>
<dbReference type="PIRSF" id="PIRSF001529">
    <property type="entry name" value="Ser-tRNA-synth_IIa"/>
    <property type="match status" value="1"/>
</dbReference>
<evidence type="ECO:0000256" key="9">
    <source>
        <dbReference type="ARBA" id="ARBA00023146"/>
    </source>
</evidence>
<evidence type="ECO:0000313" key="17">
    <source>
        <dbReference type="EMBL" id="SFS44812.1"/>
    </source>
</evidence>
<dbReference type="Pfam" id="PF00587">
    <property type="entry name" value="tRNA-synt_2b"/>
    <property type="match status" value="1"/>
</dbReference>
<feature type="binding site" evidence="13">
    <location>
        <position position="308"/>
    </location>
    <ligand>
        <name>L-serine</name>
        <dbReference type="ChEBI" id="CHEBI:33384"/>
    </ligand>
</feature>
<keyword evidence="6 12" id="KW-0547">Nucleotide-binding</keyword>
<organism evidence="17 18">
    <name type="scientific">Brevundimonas viscosa</name>
    <dbReference type="NCBI Taxonomy" id="871741"/>
    <lineage>
        <taxon>Bacteria</taxon>
        <taxon>Pseudomonadati</taxon>
        <taxon>Pseudomonadota</taxon>
        <taxon>Alphaproteobacteria</taxon>
        <taxon>Caulobacterales</taxon>
        <taxon>Caulobacteraceae</taxon>
        <taxon>Brevundimonas</taxon>
    </lineage>
</organism>
<accession>A0A1I6PXB8</accession>
<feature type="binding site" evidence="12 14">
    <location>
        <begin position="341"/>
        <end position="343"/>
    </location>
    <ligand>
        <name>ATP</name>
        <dbReference type="ChEBI" id="CHEBI:30616"/>
    </ligand>
</feature>
<dbReference type="RefSeq" id="WP_092308120.1">
    <property type="nucleotide sequence ID" value="NZ_FOZV01000002.1"/>
</dbReference>
<feature type="coiled-coil region" evidence="15">
    <location>
        <begin position="63"/>
        <end position="93"/>
    </location>
</feature>
<comment type="similarity">
    <text evidence="3 12">Belongs to the class-II aminoacyl-tRNA synthetase family. Type-1 seryl-tRNA synthetase subfamily.</text>
</comment>
<feature type="domain" description="Aminoacyl-transfer RNA synthetases class-II family profile" evidence="16">
    <location>
        <begin position="175"/>
        <end position="503"/>
    </location>
</feature>
<evidence type="ECO:0000256" key="15">
    <source>
        <dbReference type="SAM" id="Coils"/>
    </source>
</evidence>
<evidence type="ECO:0000256" key="13">
    <source>
        <dbReference type="PIRSR" id="PIRSR001529-1"/>
    </source>
</evidence>
<dbReference type="STRING" id="871741.SAMN05192570_1367"/>
<dbReference type="AlphaFoldDB" id="A0A1I6PXB8"/>
<evidence type="ECO:0000256" key="7">
    <source>
        <dbReference type="ARBA" id="ARBA00022840"/>
    </source>
</evidence>
<dbReference type="GO" id="GO:0005524">
    <property type="term" value="F:ATP binding"/>
    <property type="evidence" value="ECO:0007669"/>
    <property type="project" value="UniProtKB-UniRule"/>
</dbReference>
<name>A0A1I6PXB8_9CAUL</name>
<dbReference type="Pfam" id="PF02403">
    <property type="entry name" value="Seryl_tRNA_N"/>
    <property type="match status" value="1"/>
</dbReference>
<dbReference type="GO" id="GO:0004828">
    <property type="term" value="F:serine-tRNA ligase activity"/>
    <property type="evidence" value="ECO:0007669"/>
    <property type="project" value="UniProtKB-UniRule"/>
</dbReference>
<dbReference type="CDD" id="cd00770">
    <property type="entry name" value="SerRS_core"/>
    <property type="match status" value="1"/>
</dbReference>
<feature type="binding site" evidence="13">
    <location>
        <position position="476"/>
    </location>
    <ligand>
        <name>L-serine</name>
        <dbReference type="ChEBI" id="CHEBI:33384"/>
    </ligand>
</feature>
<feature type="binding site" evidence="12">
    <location>
        <begin position="308"/>
        <end position="310"/>
    </location>
    <ligand>
        <name>L-serine</name>
        <dbReference type="ChEBI" id="CHEBI:33384"/>
    </ligand>
</feature>
<dbReference type="Gene3D" id="1.10.287.40">
    <property type="entry name" value="Serine-tRNA synthetase, tRNA binding domain"/>
    <property type="match status" value="1"/>
</dbReference>
<evidence type="ECO:0000256" key="8">
    <source>
        <dbReference type="ARBA" id="ARBA00022917"/>
    </source>
</evidence>
<dbReference type="SUPFAM" id="SSF46589">
    <property type="entry name" value="tRNA-binding arm"/>
    <property type="match status" value="1"/>
</dbReference>
<dbReference type="PANTHER" id="PTHR43697">
    <property type="entry name" value="SERYL-TRNA SYNTHETASE"/>
    <property type="match status" value="1"/>
</dbReference>
<dbReference type="EC" id="6.1.1.11" evidence="12"/>
<evidence type="ECO:0000256" key="6">
    <source>
        <dbReference type="ARBA" id="ARBA00022741"/>
    </source>
</evidence>
<keyword evidence="9 12" id="KW-0030">Aminoacyl-tRNA synthetase</keyword>
<keyword evidence="7 12" id="KW-0067">ATP-binding</keyword>
<dbReference type="InterPro" id="IPR010978">
    <property type="entry name" value="tRNA-bd_arm"/>
</dbReference>
<protein>
    <recommendedName>
        <fullName evidence="12">Serine--tRNA ligase</fullName>
        <ecNumber evidence="12">6.1.1.11</ecNumber>
    </recommendedName>
    <alternativeName>
        <fullName evidence="12">Seryl-tRNA synthetase</fullName>
        <shortName evidence="12">SerRS</shortName>
    </alternativeName>
    <alternativeName>
        <fullName evidence="12">Seryl-tRNA(Ser/Sec) synthetase</fullName>
    </alternativeName>
</protein>
<evidence type="ECO:0000256" key="12">
    <source>
        <dbReference type="HAMAP-Rule" id="MF_00176"/>
    </source>
</evidence>
<keyword evidence="15" id="KW-0175">Coiled coil</keyword>
<comment type="catalytic activity">
    <reaction evidence="10 12">
        <text>tRNA(Sec) + L-serine + ATP = L-seryl-tRNA(Sec) + AMP + diphosphate + H(+)</text>
        <dbReference type="Rhea" id="RHEA:42580"/>
        <dbReference type="Rhea" id="RHEA-COMP:9742"/>
        <dbReference type="Rhea" id="RHEA-COMP:10128"/>
        <dbReference type="ChEBI" id="CHEBI:15378"/>
        <dbReference type="ChEBI" id="CHEBI:30616"/>
        <dbReference type="ChEBI" id="CHEBI:33019"/>
        <dbReference type="ChEBI" id="CHEBI:33384"/>
        <dbReference type="ChEBI" id="CHEBI:78442"/>
        <dbReference type="ChEBI" id="CHEBI:78533"/>
        <dbReference type="ChEBI" id="CHEBI:456215"/>
        <dbReference type="EC" id="6.1.1.11"/>
    </reaction>
</comment>
<keyword evidence="18" id="KW-1185">Reference proteome</keyword>
<proteinExistence type="inferred from homology"/>
<evidence type="ECO:0000256" key="14">
    <source>
        <dbReference type="PIRSR" id="PIRSR001529-2"/>
    </source>
</evidence>
<evidence type="ECO:0000256" key="4">
    <source>
        <dbReference type="ARBA" id="ARBA00022490"/>
    </source>
</evidence>
<evidence type="ECO:0000259" key="16">
    <source>
        <dbReference type="PROSITE" id="PS50862"/>
    </source>
</evidence>
<dbReference type="GO" id="GO:0016260">
    <property type="term" value="P:selenocysteine biosynthetic process"/>
    <property type="evidence" value="ECO:0007669"/>
    <property type="project" value="UniProtKB-UniRule"/>
</dbReference>
<dbReference type="GO" id="GO:0005737">
    <property type="term" value="C:cytoplasm"/>
    <property type="evidence" value="ECO:0007669"/>
    <property type="project" value="UniProtKB-SubCell"/>
</dbReference>
<dbReference type="NCBIfam" id="TIGR00414">
    <property type="entry name" value="serS"/>
    <property type="match status" value="1"/>
</dbReference>
<comment type="domain">
    <text evidence="12">Consists of two distinct domains, a catalytic core and a N-terminal extension that is involved in tRNA binding.</text>
</comment>
<dbReference type="Proteomes" id="UP000198788">
    <property type="component" value="Unassembled WGS sequence"/>
</dbReference>
<feature type="binding site" evidence="13">
    <location>
        <position position="341"/>
    </location>
    <ligand>
        <name>L-serine</name>
        <dbReference type="ChEBI" id="CHEBI:33384"/>
    </ligand>
</feature>
<comment type="subunit">
    <text evidence="12">Homodimer. The tRNA molecule binds across the dimer.</text>
</comment>
<gene>
    <name evidence="12" type="primary">serS</name>
    <name evidence="17" type="ORF">SAMN05192570_1367</name>
</gene>
<dbReference type="InterPro" id="IPR006195">
    <property type="entry name" value="aa-tRNA-synth_II"/>
</dbReference>
<keyword evidence="4 12" id="KW-0963">Cytoplasm</keyword>
<comment type="catalytic activity">
    <reaction evidence="11 12">
        <text>tRNA(Ser) + L-serine + ATP = L-seryl-tRNA(Ser) + AMP + diphosphate + H(+)</text>
        <dbReference type="Rhea" id="RHEA:12292"/>
        <dbReference type="Rhea" id="RHEA-COMP:9669"/>
        <dbReference type="Rhea" id="RHEA-COMP:9703"/>
        <dbReference type="ChEBI" id="CHEBI:15378"/>
        <dbReference type="ChEBI" id="CHEBI:30616"/>
        <dbReference type="ChEBI" id="CHEBI:33019"/>
        <dbReference type="ChEBI" id="CHEBI:33384"/>
        <dbReference type="ChEBI" id="CHEBI:78442"/>
        <dbReference type="ChEBI" id="CHEBI:78533"/>
        <dbReference type="ChEBI" id="CHEBI:456215"/>
        <dbReference type="EC" id="6.1.1.11"/>
    </reaction>
</comment>
<evidence type="ECO:0000256" key="3">
    <source>
        <dbReference type="ARBA" id="ARBA00010728"/>
    </source>
</evidence>
<dbReference type="UniPathway" id="UPA00906">
    <property type="reaction ID" value="UER00895"/>
</dbReference>
<dbReference type="InterPro" id="IPR033729">
    <property type="entry name" value="SerRS_core"/>
</dbReference>
<evidence type="ECO:0000256" key="1">
    <source>
        <dbReference type="ARBA" id="ARBA00004496"/>
    </source>
</evidence>
<dbReference type="InterPro" id="IPR002314">
    <property type="entry name" value="aa-tRNA-synt_IIb"/>
</dbReference>
<evidence type="ECO:0000256" key="5">
    <source>
        <dbReference type="ARBA" id="ARBA00022598"/>
    </source>
</evidence>
<evidence type="ECO:0000256" key="2">
    <source>
        <dbReference type="ARBA" id="ARBA00005045"/>
    </source>
</evidence>
<evidence type="ECO:0000256" key="11">
    <source>
        <dbReference type="ARBA" id="ARBA00048823"/>
    </source>
</evidence>
<dbReference type="OrthoDB" id="9804647at2"/>
<dbReference type="InterPro" id="IPR042103">
    <property type="entry name" value="SerRS_1_N_sf"/>
</dbReference>
<dbReference type="GO" id="GO:0006434">
    <property type="term" value="P:seryl-tRNA aminoacylation"/>
    <property type="evidence" value="ECO:0007669"/>
    <property type="project" value="UniProtKB-UniRule"/>
</dbReference>
<dbReference type="PANTHER" id="PTHR43697:SF1">
    <property type="entry name" value="SERINE--TRNA LIGASE"/>
    <property type="match status" value="1"/>
</dbReference>
<evidence type="ECO:0000313" key="18">
    <source>
        <dbReference type="Proteomes" id="UP000198788"/>
    </source>
</evidence>
<feature type="binding site" evidence="12">
    <location>
        <position position="478"/>
    </location>
    <ligand>
        <name>L-serine</name>
        <dbReference type="ChEBI" id="CHEBI:33384"/>
    </ligand>
</feature>
<keyword evidence="5 12" id="KW-0436">Ligase</keyword>
<dbReference type="InterPro" id="IPR045864">
    <property type="entry name" value="aa-tRNA-synth_II/BPL/LPL"/>
</dbReference>